<evidence type="ECO:0000313" key="3">
    <source>
        <dbReference type="Proteomes" id="UP000051681"/>
    </source>
</evidence>
<accession>A0A0P1GQS1</accession>
<gene>
    <name evidence="2" type="ORF">TM5383_02174</name>
</gene>
<reference evidence="2 3" key="1">
    <citation type="submission" date="2015-09" db="EMBL/GenBank/DDBJ databases">
        <authorList>
            <consortium name="Swine Surveillance"/>
        </authorList>
    </citation>
    <scope>NUCLEOTIDE SEQUENCE [LARGE SCALE GENOMIC DNA]</scope>
    <source>
        <strain evidence="2 3">CECT 8383</strain>
    </source>
</reference>
<protein>
    <submittedName>
        <fullName evidence="2">Uncharacterized protein</fullName>
    </submittedName>
</protein>
<keyword evidence="3" id="KW-1185">Reference proteome</keyword>
<evidence type="ECO:0000313" key="2">
    <source>
        <dbReference type="EMBL" id="CUH84953.1"/>
    </source>
</evidence>
<sequence length="41" mass="4586">MHIIQQSYNGLSLLLELNWDRILMVGTIALTLALTVVFSTP</sequence>
<dbReference type="RefSeq" id="WP_268807754.1">
    <property type="nucleotide sequence ID" value="NZ_CYSF01000009.1"/>
</dbReference>
<dbReference type="EMBL" id="CYSF01000009">
    <property type="protein sequence ID" value="CUH84953.1"/>
    <property type="molecule type" value="Genomic_DNA"/>
</dbReference>
<evidence type="ECO:0000256" key="1">
    <source>
        <dbReference type="SAM" id="Phobius"/>
    </source>
</evidence>
<dbReference type="STRING" id="340021.TM5383_02174"/>
<keyword evidence="1" id="KW-0812">Transmembrane</keyword>
<organism evidence="2 3">
    <name type="scientific">Thalassovita mediterranea</name>
    <dbReference type="NCBI Taxonomy" id="340021"/>
    <lineage>
        <taxon>Bacteria</taxon>
        <taxon>Pseudomonadati</taxon>
        <taxon>Pseudomonadota</taxon>
        <taxon>Alphaproteobacteria</taxon>
        <taxon>Rhodobacterales</taxon>
        <taxon>Roseobacteraceae</taxon>
        <taxon>Thalassovita</taxon>
    </lineage>
</organism>
<keyword evidence="1" id="KW-1133">Transmembrane helix</keyword>
<name>A0A0P1GQS1_9RHOB</name>
<proteinExistence type="predicted"/>
<keyword evidence="1" id="KW-0472">Membrane</keyword>
<dbReference type="Proteomes" id="UP000051681">
    <property type="component" value="Unassembled WGS sequence"/>
</dbReference>
<feature type="transmembrane region" description="Helical" evidence="1">
    <location>
        <begin position="22"/>
        <end position="40"/>
    </location>
</feature>
<dbReference type="AlphaFoldDB" id="A0A0P1GQS1"/>